<feature type="region of interest" description="Disordered" evidence="1">
    <location>
        <begin position="31"/>
        <end position="57"/>
    </location>
</feature>
<dbReference type="EMBL" id="MU070634">
    <property type="protein sequence ID" value="KAF5826977.1"/>
    <property type="molecule type" value="Genomic_DNA"/>
</dbReference>
<gene>
    <name evidence="2" type="ORF">DUNSADRAFT_1568</name>
</gene>
<dbReference type="Proteomes" id="UP000815325">
    <property type="component" value="Unassembled WGS sequence"/>
</dbReference>
<sequence>MAAGVTGLKLSLQSGALCWMPLDEMLLRSLNGPQPPLSSQQTARQLMCSPLGSKGLI</sequence>
<evidence type="ECO:0000256" key="1">
    <source>
        <dbReference type="SAM" id="MobiDB-lite"/>
    </source>
</evidence>
<evidence type="ECO:0000313" key="3">
    <source>
        <dbReference type="Proteomes" id="UP000815325"/>
    </source>
</evidence>
<comment type="caution">
    <text evidence="2">The sequence shown here is derived from an EMBL/GenBank/DDBJ whole genome shotgun (WGS) entry which is preliminary data.</text>
</comment>
<accession>A0ABQ7FXE0</accession>
<evidence type="ECO:0000313" key="2">
    <source>
        <dbReference type="EMBL" id="KAF5826977.1"/>
    </source>
</evidence>
<organism evidence="2 3">
    <name type="scientific">Dunaliella salina</name>
    <name type="common">Green alga</name>
    <name type="synonym">Protococcus salinus</name>
    <dbReference type="NCBI Taxonomy" id="3046"/>
    <lineage>
        <taxon>Eukaryota</taxon>
        <taxon>Viridiplantae</taxon>
        <taxon>Chlorophyta</taxon>
        <taxon>core chlorophytes</taxon>
        <taxon>Chlorophyceae</taxon>
        <taxon>CS clade</taxon>
        <taxon>Chlamydomonadales</taxon>
        <taxon>Dunaliellaceae</taxon>
        <taxon>Dunaliella</taxon>
    </lineage>
</organism>
<keyword evidence="3" id="KW-1185">Reference proteome</keyword>
<reference evidence="2" key="1">
    <citation type="submission" date="2017-08" db="EMBL/GenBank/DDBJ databases">
        <authorList>
            <person name="Polle J.E."/>
            <person name="Barry K."/>
            <person name="Cushman J."/>
            <person name="Schmutz J."/>
            <person name="Tran D."/>
            <person name="Hathwaick L.T."/>
            <person name="Yim W.C."/>
            <person name="Jenkins J."/>
            <person name="Mckie-Krisberg Z.M."/>
            <person name="Prochnik S."/>
            <person name="Lindquist E."/>
            <person name="Dockter R.B."/>
            <person name="Adam C."/>
            <person name="Molina H."/>
            <person name="Bunkerborg J."/>
            <person name="Jin E."/>
            <person name="Buchheim M."/>
            <person name="Magnuson J."/>
        </authorList>
    </citation>
    <scope>NUCLEOTIDE SEQUENCE</scope>
    <source>
        <strain evidence="2">CCAP 19/18</strain>
    </source>
</reference>
<proteinExistence type="predicted"/>
<protein>
    <submittedName>
        <fullName evidence="2">Uncharacterized protein</fullName>
    </submittedName>
</protein>
<name>A0ABQ7FXE0_DUNSA</name>